<keyword evidence="1" id="KW-0732">Signal</keyword>
<dbReference type="STRING" id="1445510.YC6258_00086"/>
<dbReference type="KEGG" id="gsn:YC6258_00086"/>
<organism evidence="2 3">
    <name type="scientific">Gynuella sunshinyii YC6258</name>
    <dbReference type="NCBI Taxonomy" id="1445510"/>
    <lineage>
        <taxon>Bacteria</taxon>
        <taxon>Pseudomonadati</taxon>
        <taxon>Pseudomonadota</taxon>
        <taxon>Gammaproteobacteria</taxon>
        <taxon>Oceanospirillales</taxon>
        <taxon>Saccharospirillaceae</taxon>
        <taxon>Gynuella</taxon>
    </lineage>
</organism>
<dbReference type="AlphaFoldDB" id="A0A0C5VCB9"/>
<name>A0A0C5VCB9_9GAMM</name>
<dbReference type="Proteomes" id="UP000032266">
    <property type="component" value="Chromosome"/>
</dbReference>
<gene>
    <name evidence="2" type="ORF">YC6258_00086</name>
</gene>
<evidence type="ECO:0000256" key="1">
    <source>
        <dbReference type="SAM" id="SignalP"/>
    </source>
</evidence>
<dbReference type="HOGENOM" id="CLU_1737992_0_0_6"/>
<accession>A0A0C5VCB9</accession>
<protein>
    <submittedName>
        <fullName evidence="2">Uncharacterized protein</fullName>
    </submittedName>
</protein>
<dbReference type="OrthoDB" id="6290422at2"/>
<reference evidence="2 3" key="1">
    <citation type="submission" date="2014-01" db="EMBL/GenBank/DDBJ databases">
        <title>Full genme sequencing of cellulolytic bacterium Gynuella sunshinyii YC6258T gen. nov., sp. nov.</title>
        <authorList>
            <person name="Khan H."/>
            <person name="Chung E.J."/>
            <person name="Chung Y.R."/>
        </authorList>
    </citation>
    <scope>NUCLEOTIDE SEQUENCE [LARGE SCALE GENOMIC DNA]</scope>
    <source>
        <strain evidence="2 3">YC6258</strain>
    </source>
</reference>
<feature type="signal peptide" evidence="1">
    <location>
        <begin position="1"/>
        <end position="20"/>
    </location>
</feature>
<sequence>MFKKTLTGLGALLLATNVLAEVNVTVHNTSKYDIELTSKEIEVSTYAPDPAMQINAGQRDFFQTYSLFPTVATIVDLEYTFTDSSIAPDCHFRFVVLKDARTGAFLPQPIIAENEGGSYRDRAVCSGTVDGFNLDTGRATVTFKMDRRKF</sequence>
<evidence type="ECO:0000313" key="2">
    <source>
        <dbReference type="EMBL" id="AJQ92142.1"/>
    </source>
</evidence>
<proteinExistence type="predicted"/>
<dbReference type="RefSeq" id="WP_044615293.1">
    <property type="nucleotide sequence ID" value="NZ_CP007142.1"/>
</dbReference>
<keyword evidence="3" id="KW-1185">Reference proteome</keyword>
<feature type="chain" id="PRO_5002183286" evidence="1">
    <location>
        <begin position="21"/>
        <end position="150"/>
    </location>
</feature>
<dbReference type="EMBL" id="CP007142">
    <property type="protein sequence ID" value="AJQ92142.1"/>
    <property type="molecule type" value="Genomic_DNA"/>
</dbReference>
<evidence type="ECO:0000313" key="3">
    <source>
        <dbReference type="Proteomes" id="UP000032266"/>
    </source>
</evidence>